<proteinExistence type="predicted"/>
<evidence type="ECO:0000313" key="3">
    <source>
        <dbReference type="Proteomes" id="UP000199677"/>
    </source>
</evidence>
<accession>A0A1G9XQ31</accession>
<feature type="transmembrane region" description="Helical" evidence="1">
    <location>
        <begin position="230"/>
        <end position="255"/>
    </location>
</feature>
<feature type="transmembrane region" description="Helical" evidence="1">
    <location>
        <begin position="21"/>
        <end position="42"/>
    </location>
</feature>
<keyword evidence="1" id="KW-1133">Transmembrane helix</keyword>
<evidence type="ECO:0008006" key="4">
    <source>
        <dbReference type="Google" id="ProtNLM"/>
    </source>
</evidence>
<keyword evidence="1" id="KW-0472">Membrane</keyword>
<evidence type="ECO:0000313" key="2">
    <source>
        <dbReference type="EMBL" id="SDM98939.1"/>
    </source>
</evidence>
<gene>
    <name evidence="2" type="ORF">SAMN04487951_101375</name>
</gene>
<dbReference type="AlphaFoldDB" id="A0A1G9XQ31"/>
<feature type="transmembrane region" description="Helical" evidence="1">
    <location>
        <begin position="87"/>
        <end position="111"/>
    </location>
</feature>
<sequence length="272" mass="30099">MSPPIQHHKGRLATPPRIGHRRLLLGLAGISIVLVITLILQFSGALGGRPGAPWLQLSAMAGGLLLMTPLLFSLAKRSSFSVSPPRWFAAHVLASMAGFVFISLHVAAGRLFSTPGILYLLLLFLIFQGIVARVFLSQQFSRQFGSRESSFTVTHATRRELAEVIASKTLLLTRLEPQASEALFSPNLRHAMNYPLLTLRYARLMSRESHLVGARRRAGRPLSMWRRLHIFAALLFLTGIIIHVVAVTFLAGYVAGDDTIYWWHLATWGGET</sequence>
<reference evidence="3" key="1">
    <citation type="submission" date="2016-10" db="EMBL/GenBank/DDBJ databases">
        <authorList>
            <person name="Varghese N."/>
            <person name="Submissions S."/>
        </authorList>
    </citation>
    <scope>NUCLEOTIDE SEQUENCE [LARGE SCALE GENOMIC DNA]</scope>
    <source>
        <strain evidence="3">CGMCC 1.6494</strain>
    </source>
</reference>
<keyword evidence="3" id="KW-1185">Reference proteome</keyword>
<evidence type="ECO:0000256" key="1">
    <source>
        <dbReference type="SAM" id="Phobius"/>
    </source>
</evidence>
<keyword evidence="1" id="KW-0812">Transmembrane</keyword>
<organism evidence="2 3">
    <name type="scientific">Vreelandella arcis</name>
    <dbReference type="NCBI Taxonomy" id="416873"/>
    <lineage>
        <taxon>Bacteria</taxon>
        <taxon>Pseudomonadati</taxon>
        <taxon>Pseudomonadota</taxon>
        <taxon>Gammaproteobacteria</taxon>
        <taxon>Oceanospirillales</taxon>
        <taxon>Halomonadaceae</taxon>
        <taxon>Vreelandella</taxon>
    </lineage>
</organism>
<protein>
    <recommendedName>
        <fullName evidence="4">Ferric reductase like transmembrane component</fullName>
    </recommendedName>
</protein>
<name>A0A1G9XQ31_9GAMM</name>
<dbReference type="EMBL" id="FNII01000001">
    <property type="protein sequence ID" value="SDM98939.1"/>
    <property type="molecule type" value="Genomic_DNA"/>
</dbReference>
<feature type="transmembrane region" description="Helical" evidence="1">
    <location>
        <begin position="54"/>
        <end position="75"/>
    </location>
</feature>
<dbReference type="Proteomes" id="UP000199677">
    <property type="component" value="Unassembled WGS sequence"/>
</dbReference>
<feature type="transmembrane region" description="Helical" evidence="1">
    <location>
        <begin position="117"/>
        <end position="136"/>
    </location>
</feature>
<dbReference type="STRING" id="416873.SAMN04487951_101375"/>